<accession>A0A7W7D8W2</accession>
<dbReference type="PANTHER" id="PTHR43353">
    <property type="entry name" value="SUCCINATE-SEMIALDEHYDE DEHYDROGENASE, MITOCHONDRIAL"/>
    <property type="match status" value="1"/>
</dbReference>
<reference evidence="3 4" key="1">
    <citation type="submission" date="2020-08" db="EMBL/GenBank/DDBJ databases">
        <title>Sequencing the genomes of 1000 actinobacteria strains.</title>
        <authorList>
            <person name="Klenk H.-P."/>
        </authorList>
    </citation>
    <scope>NUCLEOTIDE SEQUENCE [LARGE SCALE GENOMIC DNA]</scope>
    <source>
        <strain evidence="3 4">DSM 45784</strain>
    </source>
</reference>
<evidence type="ECO:0000313" key="3">
    <source>
        <dbReference type="EMBL" id="MBB4702154.1"/>
    </source>
</evidence>
<dbReference type="PANTHER" id="PTHR43353:SF5">
    <property type="entry name" value="SUCCINATE-SEMIALDEHYDE DEHYDROGENASE, MITOCHONDRIAL"/>
    <property type="match status" value="1"/>
</dbReference>
<protein>
    <submittedName>
        <fullName evidence="3">Acyl-CoA reductase-like NAD-dependent aldehyde dehydrogenase</fullName>
    </submittedName>
</protein>
<evidence type="ECO:0000313" key="4">
    <source>
        <dbReference type="Proteomes" id="UP000542210"/>
    </source>
</evidence>
<dbReference type="RefSeq" id="WP_307784651.1">
    <property type="nucleotide sequence ID" value="NZ_BOOV01000026.1"/>
</dbReference>
<name>A0A7W7D8W2_9ACTN</name>
<dbReference type="InterPro" id="IPR016162">
    <property type="entry name" value="Ald_DH_N"/>
</dbReference>
<dbReference type="SUPFAM" id="SSF53720">
    <property type="entry name" value="ALDH-like"/>
    <property type="match status" value="1"/>
</dbReference>
<gene>
    <name evidence="3" type="ORF">BJ982_003698</name>
</gene>
<dbReference type="InterPro" id="IPR016161">
    <property type="entry name" value="Ald_DH/histidinol_DH"/>
</dbReference>
<dbReference type="Gene3D" id="3.40.309.10">
    <property type="entry name" value="Aldehyde Dehydrogenase, Chain A, domain 2"/>
    <property type="match status" value="1"/>
</dbReference>
<feature type="domain" description="Aldehyde dehydrogenase" evidence="2">
    <location>
        <begin position="2"/>
        <end position="187"/>
    </location>
</feature>
<sequence>MQRAAHEEFLALILDRVAALRVGHGAADGTTIGPLIDFAGLDKVERHVADAVKRGATVAAGGGRWTPADDTLTGAFYEPTVLTGVDDGMRVSTEETFGPVLPVYVFDEEDEVVARANATDYGLAAYVYSTRLDRVWRTADRLNFGVIGVNEPFPVRPELPFGGMKNSGQEREGGTEGIDAYLETKSVSVRL</sequence>
<comment type="caution">
    <text evidence="3">The sequence shown here is derived from an EMBL/GenBank/DDBJ whole genome shotgun (WGS) entry which is preliminary data.</text>
</comment>
<dbReference type="EMBL" id="JACHND010000001">
    <property type="protein sequence ID" value="MBB4702154.1"/>
    <property type="molecule type" value="Genomic_DNA"/>
</dbReference>
<organism evidence="3 4">
    <name type="scientific">Sphaerisporangium siamense</name>
    <dbReference type="NCBI Taxonomy" id="795645"/>
    <lineage>
        <taxon>Bacteria</taxon>
        <taxon>Bacillati</taxon>
        <taxon>Actinomycetota</taxon>
        <taxon>Actinomycetes</taxon>
        <taxon>Streptosporangiales</taxon>
        <taxon>Streptosporangiaceae</taxon>
        <taxon>Sphaerisporangium</taxon>
    </lineage>
</organism>
<dbReference type="InterPro" id="IPR050740">
    <property type="entry name" value="Aldehyde_DH_Superfamily"/>
</dbReference>
<dbReference type="Proteomes" id="UP000542210">
    <property type="component" value="Unassembled WGS sequence"/>
</dbReference>
<dbReference type="AlphaFoldDB" id="A0A7W7D8W2"/>
<keyword evidence="4" id="KW-1185">Reference proteome</keyword>
<keyword evidence="1" id="KW-0560">Oxidoreductase</keyword>
<dbReference type="Gene3D" id="3.40.605.10">
    <property type="entry name" value="Aldehyde Dehydrogenase, Chain A, domain 1"/>
    <property type="match status" value="1"/>
</dbReference>
<proteinExistence type="predicted"/>
<dbReference type="Pfam" id="PF00171">
    <property type="entry name" value="Aldedh"/>
    <property type="match status" value="1"/>
</dbReference>
<evidence type="ECO:0000256" key="1">
    <source>
        <dbReference type="ARBA" id="ARBA00023002"/>
    </source>
</evidence>
<dbReference type="GO" id="GO:0016620">
    <property type="term" value="F:oxidoreductase activity, acting on the aldehyde or oxo group of donors, NAD or NADP as acceptor"/>
    <property type="evidence" value="ECO:0007669"/>
    <property type="project" value="InterPro"/>
</dbReference>
<evidence type="ECO:0000259" key="2">
    <source>
        <dbReference type="Pfam" id="PF00171"/>
    </source>
</evidence>
<dbReference type="InterPro" id="IPR015590">
    <property type="entry name" value="Aldehyde_DH_dom"/>
</dbReference>
<dbReference type="InterPro" id="IPR016163">
    <property type="entry name" value="Ald_DH_C"/>
</dbReference>